<comment type="caution">
    <text evidence="2">The sequence shown here is derived from an EMBL/GenBank/DDBJ whole genome shotgun (WGS) entry which is preliminary data.</text>
</comment>
<dbReference type="EMBL" id="JAVDYB010000001">
    <property type="protein sequence ID" value="MDR7280211.1"/>
    <property type="molecule type" value="Genomic_DNA"/>
</dbReference>
<keyword evidence="2" id="KW-0489">Methyltransferase</keyword>
<dbReference type="AlphaFoldDB" id="A0AAE4CD30"/>
<sequence>MNPEHPAPRPRIGDVFGEMLRDAYAIRTGIGRRPLAGGRVPRPVIEIIEREDGVINGAPAEQYLAGPEEWQPHEHRAVARVRGRVLDIGAGAGRIALELQKAGSDVTGLDVSPGAIEICRRRGLRETVLATVDDHAREGRRYDTFLLLGNNLGLLEGRDRAAGFLAALAAMAAPGAQVIAQGTDPYGTTDPVHVGYHELNRSRGRFGGQLRLRLRYRELATDWFDYLFCSVDELRGLVEGTGWRLTDVDTADHPYYLATFTLDG</sequence>
<organism evidence="2 3">
    <name type="scientific">Catenuloplanes atrovinosus</name>
    <dbReference type="NCBI Taxonomy" id="137266"/>
    <lineage>
        <taxon>Bacteria</taxon>
        <taxon>Bacillati</taxon>
        <taxon>Actinomycetota</taxon>
        <taxon>Actinomycetes</taxon>
        <taxon>Micromonosporales</taxon>
        <taxon>Micromonosporaceae</taxon>
        <taxon>Catenuloplanes</taxon>
    </lineage>
</organism>
<name>A0AAE4CD30_9ACTN</name>
<feature type="domain" description="Methyltransferase" evidence="1">
    <location>
        <begin position="85"/>
        <end position="171"/>
    </location>
</feature>
<evidence type="ECO:0000259" key="1">
    <source>
        <dbReference type="Pfam" id="PF13649"/>
    </source>
</evidence>
<dbReference type="Gene3D" id="3.40.50.150">
    <property type="entry name" value="Vaccinia Virus protein VP39"/>
    <property type="match status" value="1"/>
</dbReference>
<protein>
    <submittedName>
        <fullName evidence="2">SAM-dependent methyltransferase</fullName>
    </submittedName>
</protein>
<dbReference type="GO" id="GO:0008168">
    <property type="term" value="F:methyltransferase activity"/>
    <property type="evidence" value="ECO:0007669"/>
    <property type="project" value="UniProtKB-KW"/>
</dbReference>
<keyword evidence="3" id="KW-1185">Reference proteome</keyword>
<dbReference type="SUPFAM" id="SSF53335">
    <property type="entry name" value="S-adenosyl-L-methionine-dependent methyltransferases"/>
    <property type="match status" value="1"/>
</dbReference>
<dbReference type="GO" id="GO:0032259">
    <property type="term" value="P:methylation"/>
    <property type="evidence" value="ECO:0007669"/>
    <property type="project" value="UniProtKB-KW"/>
</dbReference>
<keyword evidence="2" id="KW-0808">Transferase</keyword>
<gene>
    <name evidence="2" type="ORF">J2S41_006989</name>
</gene>
<dbReference type="Proteomes" id="UP001183643">
    <property type="component" value="Unassembled WGS sequence"/>
</dbReference>
<evidence type="ECO:0000313" key="2">
    <source>
        <dbReference type="EMBL" id="MDR7280211.1"/>
    </source>
</evidence>
<dbReference type="Pfam" id="PF13649">
    <property type="entry name" value="Methyltransf_25"/>
    <property type="match status" value="1"/>
</dbReference>
<evidence type="ECO:0000313" key="3">
    <source>
        <dbReference type="Proteomes" id="UP001183643"/>
    </source>
</evidence>
<dbReference type="InterPro" id="IPR029063">
    <property type="entry name" value="SAM-dependent_MTases_sf"/>
</dbReference>
<proteinExistence type="predicted"/>
<accession>A0AAE4CD30</accession>
<reference evidence="2" key="1">
    <citation type="submission" date="2023-07" db="EMBL/GenBank/DDBJ databases">
        <title>Sequencing the genomes of 1000 actinobacteria strains.</title>
        <authorList>
            <person name="Klenk H.-P."/>
        </authorList>
    </citation>
    <scope>NUCLEOTIDE SEQUENCE</scope>
    <source>
        <strain evidence="2">DSM 44707</strain>
    </source>
</reference>
<dbReference type="CDD" id="cd02440">
    <property type="entry name" value="AdoMet_MTases"/>
    <property type="match status" value="1"/>
</dbReference>
<dbReference type="InterPro" id="IPR041698">
    <property type="entry name" value="Methyltransf_25"/>
</dbReference>